<sequence>MASSEPGLKRTTLACNPCRQGKRKVSGRFLQDQIQRAQRAHSVMARKYWDEEYVKLLEERISFLEGLTEEDSVHGKGSEQLHDHLVNPRNDRISYTSRTGEDDGFTTLYNSGGLLDEENLVVFGPRPRDAAIDELSAVIWKLDINSEGFTGPSGNLCVPGITSGDKAPDLNPTSQVQLASSPVNLSEAPCPPDWDHFSHIFLRFVNPIFHFFEKTSLDQSIARAPSHSLGQLLRCAVVLAAALYSDQPGVELTVQNCVAVTERLSLVCARDTPSEHLVTAFSILALRELSVRNANMGWMYNSMAAATVNQLGLHATNLTASGTLTASEVSLAASDRARAFWSFFLIDRIATTILGRNCTIPRKRISSTFPTNMGQQSSEAEDLAFQYQCRLWDIHDRYMDQIYIYDFQTIPKKKKIALLNEAESVLLEFRRNLDPSWTPTRTRHDSGSLILQMSYNMSQLLIHRPYINNEFKSDAVYMSAMTTVSLAAATITRLLAMYMKTFAISTAPFFICHHILSAGMIHLMNGTAKDESISRRSSKRLKICFVALEQLRRTYPEHAKSSISALVRLAERWQLLSLIPINYSNASLLKESSPHLVKQPEGAEDQTRIRVSVESTPTDRFDIYFDDAFRGSEGLGSWRDMGAEASHVLSSHNYDVEDFAKIEGLEGFDLFDWSDD</sequence>
<evidence type="ECO:0000256" key="5">
    <source>
        <dbReference type="ARBA" id="ARBA00023242"/>
    </source>
</evidence>
<dbReference type="PANTHER" id="PTHR47338:SF5">
    <property type="entry name" value="ZN(II)2CYS6 TRANSCRIPTION FACTOR (EUROFUNG)"/>
    <property type="match status" value="1"/>
</dbReference>
<keyword evidence="3" id="KW-0805">Transcription regulation</keyword>
<comment type="subcellular location">
    <subcellularLocation>
        <location evidence="1">Nucleus</location>
    </subcellularLocation>
</comment>
<accession>A0A0D2BID9</accession>
<dbReference type="GO" id="GO:0008270">
    <property type="term" value="F:zinc ion binding"/>
    <property type="evidence" value="ECO:0007669"/>
    <property type="project" value="InterPro"/>
</dbReference>
<keyword evidence="4" id="KW-0804">Transcription</keyword>
<dbReference type="GO" id="GO:0000981">
    <property type="term" value="F:DNA-binding transcription factor activity, RNA polymerase II-specific"/>
    <property type="evidence" value="ECO:0007669"/>
    <property type="project" value="InterPro"/>
</dbReference>
<name>A0A0D2BID9_9EURO</name>
<evidence type="ECO:0000256" key="1">
    <source>
        <dbReference type="ARBA" id="ARBA00004123"/>
    </source>
</evidence>
<feature type="domain" description="Xylanolytic transcriptional activator regulatory" evidence="6">
    <location>
        <begin position="199"/>
        <end position="381"/>
    </location>
</feature>
<dbReference type="GO" id="GO:0005634">
    <property type="term" value="C:nucleus"/>
    <property type="evidence" value="ECO:0007669"/>
    <property type="project" value="UniProtKB-SubCell"/>
</dbReference>
<dbReference type="Proteomes" id="UP000053328">
    <property type="component" value="Unassembled WGS sequence"/>
</dbReference>
<proteinExistence type="predicted"/>
<reference evidence="7 8" key="1">
    <citation type="submission" date="2015-01" db="EMBL/GenBank/DDBJ databases">
        <title>The Genome Sequence of Exophiala spinifera CBS89968.</title>
        <authorList>
            <consortium name="The Broad Institute Genomics Platform"/>
            <person name="Cuomo C."/>
            <person name="de Hoog S."/>
            <person name="Gorbushina A."/>
            <person name="Stielow B."/>
            <person name="Teixiera M."/>
            <person name="Abouelleil A."/>
            <person name="Chapman S.B."/>
            <person name="Priest M."/>
            <person name="Young S.K."/>
            <person name="Wortman J."/>
            <person name="Nusbaum C."/>
            <person name="Birren B."/>
        </authorList>
    </citation>
    <scope>NUCLEOTIDE SEQUENCE [LARGE SCALE GENOMIC DNA]</scope>
    <source>
        <strain evidence="7 8">CBS 89968</strain>
    </source>
</reference>
<dbReference type="InterPro" id="IPR007219">
    <property type="entry name" value="XnlR_reg_dom"/>
</dbReference>
<dbReference type="GO" id="GO:0006351">
    <property type="term" value="P:DNA-templated transcription"/>
    <property type="evidence" value="ECO:0007669"/>
    <property type="project" value="InterPro"/>
</dbReference>
<dbReference type="HOGENOM" id="CLU_014921_1_0_1"/>
<evidence type="ECO:0000256" key="4">
    <source>
        <dbReference type="ARBA" id="ARBA00023163"/>
    </source>
</evidence>
<dbReference type="GO" id="GO:0003677">
    <property type="term" value="F:DNA binding"/>
    <property type="evidence" value="ECO:0007669"/>
    <property type="project" value="InterPro"/>
</dbReference>
<evidence type="ECO:0000313" key="8">
    <source>
        <dbReference type="Proteomes" id="UP000053328"/>
    </source>
</evidence>
<protein>
    <recommendedName>
        <fullName evidence="6">Xylanolytic transcriptional activator regulatory domain-containing protein</fullName>
    </recommendedName>
</protein>
<evidence type="ECO:0000256" key="2">
    <source>
        <dbReference type="ARBA" id="ARBA00022723"/>
    </source>
</evidence>
<organism evidence="7 8">
    <name type="scientific">Exophiala spinifera</name>
    <dbReference type="NCBI Taxonomy" id="91928"/>
    <lineage>
        <taxon>Eukaryota</taxon>
        <taxon>Fungi</taxon>
        <taxon>Dikarya</taxon>
        <taxon>Ascomycota</taxon>
        <taxon>Pezizomycotina</taxon>
        <taxon>Eurotiomycetes</taxon>
        <taxon>Chaetothyriomycetidae</taxon>
        <taxon>Chaetothyriales</taxon>
        <taxon>Herpotrichiellaceae</taxon>
        <taxon>Exophiala</taxon>
    </lineage>
</organism>
<evidence type="ECO:0000313" key="7">
    <source>
        <dbReference type="EMBL" id="KIW18723.1"/>
    </source>
</evidence>
<evidence type="ECO:0000256" key="3">
    <source>
        <dbReference type="ARBA" id="ARBA00023015"/>
    </source>
</evidence>
<evidence type="ECO:0000259" key="6">
    <source>
        <dbReference type="Pfam" id="PF04082"/>
    </source>
</evidence>
<dbReference type="AlphaFoldDB" id="A0A0D2BID9"/>
<dbReference type="GeneID" id="27330095"/>
<dbReference type="InterPro" id="IPR050815">
    <property type="entry name" value="TF_fung"/>
</dbReference>
<gene>
    <name evidence="7" type="ORF">PV08_03012</name>
</gene>
<keyword evidence="5" id="KW-0539">Nucleus</keyword>
<dbReference type="CDD" id="cd12148">
    <property type="entry name" value="fungal_TF_MHR"/>
    <property type="match status" value="1"/>
</dbReference>
<dbReference type="RefSeq" id="XP_016238939.1">
    <property type="nucleotide sequence ID" value="XM_016377369.1"/>
</dbReference>
<dbReference type="OrthoDB" id="10249920at2759"/>
<dbReference type="Pfam" id="PF04082">
    <property type="entry name" value="Fungal_trans"/>
    <property type="match status" value="1"/>
</dbReference>
<keyword evidence="8" id="KW-1185">Reference proteome</keyword>
<dbReference type="STRING" id="91928.A0A0D2BID9"/>
<dbReference type="PANTHER" id="PTHR47338">
    <property type="entry name" value="ZN(II)2CYS6 TRANSCRIPTION FACTOR (EUROFUNG)-RELATED"/>
    <property type="match status" value="1"/>
</dbReference>
<dbReference type="VEuPathDB" id="FungiDB:PV08_03012"/>
<keyword evidence="2" id="KW-0479">Metal-binding</keyword>
<dbReference type="EMBL" id="KN847493">
    <property type="protein sequence ID" value="KIW18723.1"/>
    <property type="molecule type" value="Genomic_DNA"/>
</dbReference>